<keyword evidence="1" id="KW-0472">Membrane</keyword>
<feature type="transmembrane region" description="Helical" evidence="1">
    <location>
        <begin position="123"/>
        <end position="144"/>
    </location>
</feature>
<keyword evidence="1" id="KW-0812">Transmembrane</keyword>
<dbReference type="GO" id="GO:0005886">
    <property type="term" value="C:plasma membrane"/>
    <property type="evidence" value="ECO:0007669"/>
    <property type="project" value="UniProtKB-SubCell"/>
</dbReference>
<feature type="transmembrane region" description="Helical" evidence="1">
    <location>
        <begin position="150"/>
        <end position="173"/>
    </location>
</feature>
<dbReference type="EMBL" id="CP028137">
    <property type="protein sequence ID" value="AZZ52498.1"/>
    <property type="molecule type" value="Genomic_DNA"/>
</dbReference>
<proteinExistence type="predicted"/>
<evidence type="ECO:0000313" key="3">
    <source>
        <dbReference type="Proteomes" id="UP000285317"/>
    </source>
</evidence>
<dbReference type="GO" id="GO:0140359">
    <property type="term" value="F:ABC-type transporter activity"/>
    <property type="evidence" value="ECO:0007669"/>
    <property type="project" value="InterPro"/>
</dbReference>
<feature type="transmembrane region" description="Helical" evidence="1">
    <location>
        <begin position="185"/>
        <end position="208"/>
    </location>
</feature>
<name>A0A3Q9UY07_9MICO</name>
<accession>A0A3Q9UY07</accession>
<dbReference type="AlphaFoldDB" id="A0A3Q9UY07"/>
<evidence type="ECO:0000256" key="1">
    <source>
        <dbReference type="SAM" id="Phobius"/>
    </source>
</evidence>
<feature type="transmembrane region" description="Helical" evidence="1">
    <location>
        <begin position="34"/>
        <end position="58"/>
    </location>
</feature>
<gene>
    <name evidence="2" type="ORF">C1I64_10900</name>
</gene>
<reference evidence="3" key="1">
    <citation type="submission" date="2018-03" db="EMBL/GenBank/DDBJ databases">
        <title>Bacteriophage NCPPB3778 and a type I-E CRISPR drive the evolution of the US Biological Select Agent, Rathayibacter toxicus.</title>
        <authorList>
            <person name="Davis E.W.II."/>
            <person name="Tabima J.F."/>
            <person name="Weisberg A.J."/>
            <person name="Dantas Lopes L."/>
            <person name="Wiseman M.S."/>
            <person name="Wiseman M.S."/>
            <person name="Pupko T."/>
            <person name="Belcher M.S."/>
            <person name="Sechler A.J."/>
            <person name="Tancos M.A."/>
            <person name="Schroeder B.K."/>
            <person name="Murray T.D."/>
            <person name="Luster D.G."/>
            <person name="Schneider W.L."/>
            <person name="Rogers E."/>
            <person name="Andreote F.D."/>
            <person name="Grunwald N.J."/>
            <person name="Putnam M.L."/>
            <person name="Chang J.H."/>
        </authorList>
    </citation>
    <scope>NUCLEOTIDE SEQUENCE [LARGE SCALE GENOMIC DNA]</scope>
    <source>
        <strain evidence="3">DSM 15932</strain>
    </source>
</reference>
<dbReference type="Proteomes" id="UP000285317">
    <property type="component" value="Chromosome"/>
</dbReference>
<protein>
    <submittedName>
        <fullName evidence="2">ABC transporter permease</fullName>
    </submittedName>
</protein>
<dbReference type="KEGG" id="rfs:C1I64_10900"/>
<feature type="transmembrane region" description="Helical" evidence="1">
    <location>
        <begin position="64"/>
        <end position="88"/>
    </location>
</feature>
<dbReference type="RefSeq" id="WP_127887208.1">
    <property type="nucleotide sequence ID" value="NZ_CP028137.1"/>
</dbReference>
<keyword evidence="1" id="KW-1133">Transmembrane helix</keyword>
<evidence type="ECO:0000313" key="2">
    <source>
        <dbReference type="EMBL" id="AZZ52498.1"/>
    </source>
</evidence>
<feature type="transmembrane region" description="Helical" evidence="1">
    <location>
        <begin position="314"/>
        <end position="333"/>
    </location>
</feature>
<organism evidence="2 3">
    <name type="scientific">Rathayibacter festucae DSM 15932</name>
    <dbReference type="NCBI Taxonomy" id="1328866"/>
    <lineage>
        <taxon>Bacteria</taxon>
        <taxon>Bacillati</taxon>
        <taxon>Actinomycetota</taxon>
        <taxon>Actinomycetes</taxon>
        <taxon>Micrococcales</taxon>
        <taxon>Microbacteriaceae</taxon>
        <taxon>Rathayibacter</taxon>
    </lineage>
</organism>
<sequence>MSTETTARPLPFLQGVGIVLRLELAQRVRGTSSFVLLGLFFLLVGAVTGLLVVATGVFSGSGAVVGGFLYSTLVYFVLLLGSLVTPALSGTAVNGDRDAGTLATTQVTLVTTAQLVLGKFVSAWLVALAFLASTVPFLLVAVGVGGVSLASASVSVLVLAVQLGVVAAIGVGLSGILDRPLMSVVTTYLVVAAMSVGSLIAFGLLTAVTTTEQQTVFVDDDEGICGPDYETQVARADYYWGLLALNPFVVLADAVPPQLDEYGSPEDLFTGLSLLVRQAQIAPEPVVELSCSGYTGSTRPSTTEEVFDATVPSWFVGLTLQLVLAVGLLLGAIRRTATPAARLPRGRRVA</sequence>